<evidence type="ECO:0000313" key="2">
    <source>
        <dbReference type="Proteomes" id="UP000054558"/>
    </source>
</evidence>
<proteinExistence type="predicted"/>
<evidence type="ECO:0000313" key="1">
    <source>
        <dbReference type="EMBL" id="GAQ87249.1"/>
    </source>
</evidence>
<dbReference type="OMA" id="HNRRRCV"/>
<dbReference type="Proteomes" id="UP000054558">
    <property type="component" value="Unassembled WGS sequence"/>
</dbReference>
<reference evidence="1 2" key="1">
    <citation type="journal article" date="2014" name="Nat. Commun.">
        <title>Klebsormidium flaccidum genome reveals primary factors for plant terrestrial adaptation.</title>
        <authorList>
            <person name="Hori K."/>
            <person name="Maruyama F."/>
            <person name="Fujisawa T."/>
            <person name="Togashi T."/>
            <person name="Yamamoto N."/>
            <person name="Seo M."/>
            <person name="Sato S."/>
            <person name="Yamada T."/>
            <person name="Mori H."/>
            <person name="Tajima N."/>
            <person name="Moriyama T."/>
            <person name="Ikeuchi M."/>
            <person name="Watanabe M."/>
            <person name="Wada H."/>
            <person name="Kobayashi K."/>
            <person name="Saito M."/>
            <person name="Masuda T."/>
            <person name="Sasaki-Sekimoto Y."/>
            <person name="Mashiguchi K."/>
            <person name="Awai K."/>
            <person name="Shimojima M."/>
            <person name="Masuda S."/>
            <person name="Iwai M."/>
            <person name="Nobusawa T."/>
            <person name="Narise T."/>
            <person name="Kondo S."/>
            <person name="Saito H."/>
            <person name="Sato R."/>
            <person name="Murakawa M."/>
            <person name="Ihara Y."/>
            <person name="Oshima-Yamada Y."/>
            <person name="Ohtaka K."/>
            <person name="Satoh M."/>
            <person name="Sonobe K."/>
            <person name="Ishii M."/>
            <person name="Ohtani R."/>
            <person name="Kanamori-Sato M."/>
            <person name="Honoki R."/>
            <person name="Miyazaki D."/>
            <person name="Mochizuki H."/>
            <person name="Umetsu J."/>
            <person name="Higashi K."/>
            <person name="Shibata D."/>
            <person name="Kamiya Y."/>
            <person name="Sato N."/>
            <person name="Nakamura Y."/>
            <person name="Tabata S."/>
            <person name="Ida S."/>
            <person name="Kurokawa K."/>
            <person name="Ohta H."/>
        </authorList>
    </citation>
    <scope>NUCLEOTIDE SEQUENCE [LARGE SCALE GENOMIC DNA]</scope>
    <source>
        <strain evidence="1 2">NIES-2285</strain>
    </source>
</reference>
<keyword evidence="2" id="KW-1185">Reference proteome</keyword>
<sequence length="68" mass="7743">MDVDAESVKRESLKRELQTLQAQPVNSRYALHRRRVVLRSLELLEIAGQERTAAQAAELEQLLSNLSL</sequence>
<accession>A0A1Y1ICS5</accession>
<dbReference type="OrthoDB" id="2117972at2759"/>
<dbReference type="EMBL" id="DF237290">
    <property type="protein sequence ID" value="GAQ87249.1"/>
    <property type="molecule type" value="Genomic_DNA"/>
</dbReference>
<name>A0A1Y1ICS5_KLENI</name>
<organism evidence="1 2">
    <name type="scientific">Klebsormidium nitens</name>
    <name type="common">Green alga</name>
    <name type="synonym">Ulothrix nitens</name>
    <dbReference type="NCBI Taxonomy" id="105231"/>
    <lineage>
        <taxon>Eukaryota</taxon>
        <taxon>Viridiplantae</taxon>
        <taxon>Streptophyta</taxon>
        <taxon>Klebsormidiophyceae</taxon>
        <taxon>Klebsormidiales</taxon>
        <taxon>Klebsormidiaceae</taxon>
        <taxon>Klebsormidium</taxon>
    </lineage>
</organism>
<protein>
    <submittedName>
        <fullName evidence="1">Uncharacterized protein</fullName>
    </submittedName>
</protein>
<gene>
    <name evidence="1" type="ORF">KFL_003410060</name>
</gene>
<dbReference type="AlphaFoldDB" id="A0A1Y1ICS5"/>